<dbReference type="Proteomes" id="UP001160148">
    <property type="component" value="Unassembled WGS sequence"/>
</dbReference>
<evidence type="ECO:0000313" key="8">
    <source>
        <dbReference type="EMBL" id="CAI6353958.1"/>
    </source>
</evidence>
<dbReference type="PANTHER" id="PTHR23403:SF1">
    <property type="entry name" value="TREHALASE"/>
    <property type="match status" value="1"/>
</dbReference>
<keyword evidence="6 7" id="KW-0326">Glycosidase</keyword>
<dbReference type="InterPro" id="IPR008928">
    <property type="entry name" value="6-hairpin_glycosidase_sf"/>
</dbReference>
<evidence type="ECO:0000256" key="1">
    <source>
        <dbReference type="ARBA" id="ARBA00001576"/>
    </source>
</evidence>
<dbReference type="InterPro" id="IPR018232">
    <property type="entry name" value="Glyco_hydro_37_CS"/>
</dbReference>
<evidence type="ECO:0000313" key="9">
    <source>
        <dbReference type="Proteomes" id="UP001160148"/>
    </source>
</evidence>
<dbReference type="PANTHER" id="PTHR23403">
    <property type="entry name" value="TREHALASE"/>
    <property type="match status" value="1"/>
</dbReference>
<organism evidence="8 9">
    <name type="scientific">Macrosiphum euphorbiae</name>
    <name type="common">potato aphid</name>
    <dbReference type="NCBI Taxonomy" id="13131"/>
    <lineage>
        <taxon>Eukaryota</taxon>
        <taxon>Metazoa</taxon>
        <taxon>Ecdysozoa</taxon>
        <taxon>Arthropoda</taxon>
        <taxon>Hexapoda</taxon>
        <taxon>Insecta</taxon>
        <taxon>Pterygota</taxon>
        <taxon>Neoptera</taxon>
        <taxon>Paraneoptera</taxon>
        <taxon>Hemiptera</taxon>
        <taxon>Sternorrhyncha</taxon>
        <taxon>Aphidomorpha</taxon>
        <taxon>Aphidoidea</taxon>
        <taxon>Aphididae</taxon>
        <taxon>Macrosiphini</taxon>
        <taxon>Macrosiphum</taxon>
    </lineage>
</organism>
<comment type="catalytic activity">
    <reaction evidence="1 7">
        <text>alpha,alpha-trehalose + H2O = alpha-D-glucose + beta-D-glucose</text>
        <dbReference type="Rhea" id="RHEA:32675"/>
        <dbReference type="ChEBI" id="CHEBI:15377"/>
        <dbReference type="ChEBI" id="CHEBI:15903"/>
        <dbReference type="ChEBI" id="CHEBI:16551"/>
        <dbReference type="ChEBI" id="CHEBI:17925"/>
        <dbReference type="EC" id="3.2.1.28"/>
    </reaction>
</comment>
<evidence type="ECO:0000256" key="2">
    <source>
        <dbReference type="ARBA" id="ARBA00005615"/>
    </source>
</evidence>
<name>A0AAV0WDS7_9HEMI</name>
<proteinExistence type="inferred from homology"/>
<sequence>MLEVFDDSKTFVDMKMNLSSEEIKKKFEEKMESWKYNATIDNVKEFVNTFFDKEGSEFEKWIPTDFISEPKVFNSIKDVQLKNWAKNITTIWLDLGRKIKDDVRSHPEYYSIIYLPNPFIIPGGRFREVYYWDSYWIIRGLLICEMHNTAKGMISNYISMIQTFGHVPNGGRIYYIQRSQPPMTIPMVKSYVESTNDMEFVIEIIQYLEVEFNYWITQHNVTINKYGRNYTLAVYKDNSTGPRPESYREDIKAAENFTTENDKENFYSEIKAAAESGWDFSSRWFILNGTNKGNITHTKTRSIVPVELNALIFWNAKILSDFYRELNNTIKALEYEVIATEWKDAVNAVLWNEEVGAWLDFDLLNQKKRNYFYPTNISPLWTGCYDRNRTDYFVTRILKYLKENEVLTTSGGVPTTLMETDQQWDQSNAWPPLQYIMVMSLQNTDNEDAKVMAAKIASKWLCTNFVAYYGDKKYKMYEKYLVNGDGKKGESSGEYEIQDGFGWTNGIVLEFLQLYKSTASTEEWKITANSCYKEYEKLII</sequence>
<evidence type="ECO:0000256" key="5">
    <source>
        <dbReference type="ARBA" id="ARBA00022801"/>
    </source>
</evidence>
<dbReference type="GO" id="GO:0004555">
    <property type="term" value="F:alpha,alpha-trehalase activity"/>
    <property type="evidence" value="ECO:0007669"/>
    <property type="project" value="UniProtKB-EC"/>
</dbReference>
<dbReference type="AlphaFoldDB" id="A0AAV0WDS7"/>
<gene>
    <name evidence="8" type="ORF">MEUPH1_LOCUS10016</name>
</gene>
<dbReference type="EC" id="3.2.1.28" evidence="3 7"/>
<evidence type="ECO:0000256" key="3">
    <source>
        <dbReference type="ARBA" id="ARBA00012757"/>
    </source>
</evidence>
<dbReference type="Gene3D" id="1.50.10.10">
    <property type="match status" value="1"/>
</dbReference>
<reference evidence="8 9" key="1">
    <citation type="submission" date="2023-01" db="EMBL/GenBank/DDBJ databases">
        <authorList>
            <person name="Whitehead M."/>
        </authorList>
    </citation>
    <scope>NUCLEOTIDE SEQUENCE [LARGE SCALE GENOMIC DNA]</scope>
</reference>
<dbReference type="InterPro" id="IPR001661">
    <property type="entry name" value="Glyco_hydro_37"/>
</dbReference>
<keyword evidence="5 7" id="KW-0378">Hydrolase</keyword>
<evidence type="ECO:0000256" key="4">
    <source>
        <dbReference type="ARBA" id="ARBA00019905"/>
    </source>
</evidence>
<dbReference type="GO" id="GO:0005993">
    <property type="term" value="P:trehalose catabolic process"/>
    <property type="evidence" value="ECO:0007669"/>
    <property type="project" value="TreeGrafter"/>
</dbReference>
<protein>
    <recommendedName>
        <fullName evidence="4 7">Trehalase</fullName>
        <ecNumber evidence="3 7">3.2.1.28</ecNumber>
    </recommendedName>
    <alternativeName>
        <fullName evidence="7">Alpha-trehalose glucohydrolase</fullName>
    </alternativeName>
</protein>
<accession>A0AAV0WDS7</accession>
<dbReference type="InterPro" id="IPR012341">
    <property type="entry name" value="6hp_glycosidase-like_sf"/>
</dbReference>
<comment type="caution">
    <text evidence="8">The sequence shown here is derived from an EMBL/GenBank/DDBJ whole genome shotgun (WGS) entry which is preliminary data.</text>
</comment>
<dbReference type="PRINTS" id="PR00744">
    <property type="entry name" value="GLHYDRLASE37"/>
</dbReference>
<dbReference type="Pfam" id="PF01204">
    <property type="entry name" value="Trehalase"/>
    <property type="match status" value="1"/>
</dbReference>
<keyword evidence="9" id="KW-1185">Reference proteome</keyword>
<comment type="similarity">
    <text evidence="2 7">Belongs to the glycosyl hydrolase 37 family.</text>
</comment>
<dbReference type="SUPFAM" id="SSF48208">
    <property type="entry name" value="Six-hairpin glycosidases"/>
    <property type="match status" value="1"/>
</dbReference>
<dbReference type="EMBL" id="CARXXK010000002">
    <property type="protein sequence ID" value="CAI6353958.1"/>
    <property type="molecule type" value="Genomic_DNA"/>
</dbReference>
<evidence type="ECO:0000256" key="7">
    <source>
        <dbReference type="RuleBase" id="RU361180"/>
    </source>
</evidence>
<evidence type="ECO:0000256" key="6">
    <source>
        <dbReference type="ARBA" id="ARBA00023295"/>
    </source>
</evidence>
<dbReference type="PROSITE" id="PS00927">
    <property type="entry name" value="TREHALASE_1"/>
    <property type="match status" value="1"/>
</dbReference>